<dbReference type="AlphaFoldDB" id="A0A847J2X5"/>
<dbReference type="InterPro" id="IPR036640">
    <property type="entry name" value="ABC1_TM_sf"/>
</dbReference>
<comment type="caution">
    <text evidence="11">The sequence shown here is derived from an EMBL/GenBank/DDBJ whole genome shotgun (WGS) entry which is preliminary data.</text>
</comment>
<feature type="domain" description="ABC transporter" evidence="9">
    <location>
        <begin position="345"/>
        <end position="579"/>
    </location>
</feature>
<proteinExistence type="predicted"/>
<reference evidence="11 12" key="1">
    <citation type="journal article" date="2020" name="Biotechnol. Biofuels">
        <title>New insights from the biogas microbiome by comprehensive genome-resolved metagenomics of nearly 1600 species originating from multiple anaerobic digesters.</title>
        <authorList>
            <person name="Campanaro S."/>
            <person name="Treu L."/>
            <person name="Rodriguez-R L.M."/>
            <person name="Kovalovszki A."/>
            <person name="Ziels R.M."/>
            <person name="Maus I."/>
            <person name="Zhu X."/>
            <person name="Kougias P.G."/>
            <person name="Basile A."/>
            <person name="Luo G."/>
            <person name="Schluter A."/>
            <person name="Konstantinidis K.T."/>
            <person name="Angelidaki I."/>
        </authorList>
    </citation>
    <scope>NUCLEOTIDE SEQUENCE [LARGE SCALE GENOMIC DNA]</scope>
    <source>
        <strain evidence="11">AS27yjCOA_61</strain>
    </source>
</reference>
<evidence type="ECO:0000256" key="7">
    <source>
        <dbReference type="ARBA" id="ARBA00023136"/>
    </source>
</evidence>
<dbReference type="InterPro" id="IPR039421">
    <property type="entry name" value="Type_1_exporter"/>
</dbReference>
<dbReference type="CDD" id="cd18547">
    <property type="entry name" value="ABC_6TM_Tm288_like"/>
    <property type="match status" value="1"/>
</dbReference>
<dbReference type="GO" id="GO:0005524">
    <property type="term" value="F:ATP binding"/>
    <property type="evidence" value="ECO:0007669"/>
    <property type="project" value="UniProtKB-KW"/>
</dbReference>
<dbReference type="InterPro" id="IPR027417">
    <property type="entry name" value="P-loop_NTPase"/>
</dbReference>
<dbReference type="SMART" id="SM00382">
    <property type="entry name" value="AAA"/>
    <property type="match status" value="1"/>
</dbReference>
<dbReference type="Pfam" id="PF00005">
    <property type="entry name" value="ABC_tran"/>
    <property type="match status" value="1"/>
</dbReference>
<protein>
    <submittedName>
        <fullName evidence="11">ABC transporter ATP-binding protein</fullName>
    </submittedName>
</protein>
<keyword evidence="7 8" id="KW-0472">Membrane</keyword>
<organism evidence="11 12">
    <name type="scientific">Pseudolactococcus chungangensis</name>
    <dbReference type="NCBI Taxonomy" id="451457"/>
    <lineage>
        <taxon>Bacteria</taxon>
        <taxon>Bacillati</taxon>
        <taxon>Bacillota</taxon>
        <taxon>Bacilli</taxon>
        <taxon>Lactobacillales</taxon>
        <taxon>Streptococcaceae</taxon>
        <taxon>Pseudolactococcus</taxon>
    </lineage>
</organism>
<dbReference type="SUPFAM" id="SSF52540">
    <property type="entry name" value="P-loop containing nucleoside triphosphate hydrolases"/>
    <property type="match status" value="1"/>
</dbReference>
<dbReference type="Gene3D" id="3.40.50.300">
    <property type="entry name" value="P-loop containing nucleotide triphosphate hydrolases"/>
    <property type="match status" value="1"/>
</dbReference>
<dbReference type="GO" id="GO:0005886">
    <property type="term" value="C:plasma membrane"/>
    <property type="evidence" value="ECO:0007669"/>
    <property type="project" value="UniProtKB-SubCell"/>
</dbReference>
<feature type="transmembrane region" description="Helical" evidence="8">
    <location>
        <begin position="165"/>
        <end position="185"/>
    </location>
</feature>
<feature type="transmembrane region" description="Helical" evidence="8">
    <location>
        <begin position="12"/>
        <end position="45"/>
    </location>
</feature>
<dbReference type="EMBL" id="JAAYVO010000041">
    <property type="protein sequence ID" value="NLH35012.1"/>
    <property type="molecule type" value="Genomic_DNA"/>
</dbReference>
<dbReference type="PROSITE" id="PS50893">
    <property type="entry name" value="ABC_TRANSPORTER_2"/>
    <property type="match status" value="1"/>
</dbReference>
<keyword evidence="5 11" id="KW-0067">ATP-binding</keyword>
<dbReference type="GO" id="GO:0016887">
    <property type="term" value="F:ATP hydrolysis activity"/>
    <property type="evidence" value="ECO:0007669"/>
    <property type="project" value="InterPro"/>
</dbReference>
<dbReference type="GO" id="GO:0015421">
    <property type="term" value="F:ABC-type oligopeptide transporter activity"/>
    <property type="evidence" value="ECO:0007669"/>
    <property type="project" value="TreeGrafter"/>
</dbReference>
<evidence type="ECO:0000256" key="4">
    <source>
        <dbReference type="ARBA" id="ARBA00022741"/>
    </source>
</evidence>
<dbReference type="Pfam" id="PF00664">
    <property type="entry name" value="ABC_membrane"/>
    <property type="match status" value="1"/>
</dbReference>
<evidence type="ECO:0000313" key="11">
    <source>
        <dbReference type="EMBL" id="NLH35012.1"/>
    </source>
</evidence>
<dbReference type="InterPro" id="IPR011527">
    <property type="entry name" value="ABC1_TM_dom"/>
</dbReference>
<dbReference type="Gene3D" id="1.20.1560.10">
    <property type="entry name" value="ABC transporter type 1, transmembrane domain"/>
    <property type="match status" value="1"/>
</dbReference>
<evidence type="ECO:0000256" key="3">
    <source>
        <dbReference type="ARBA" id="ARBA00022692"/>
    </source>
</evidence>
<keyword evidence="6 8" id="KW-1133">Transmembrane helix</keyword>
<gene>
    <name evidence="11" type="ORF">GX453_03130</name>
</gene>
<sequence length="583" mass="65185">MTRTNQKASWRFFLPYLLAFRLELILSIILGLASGVTVVLTTYYIGVSVDQMVHQGQVNFSTLRYILMRLVVVLLVTVISQWLIQRLSNRLSYRSVAVLRKDAYEHLNQLPLRYYDQTAHGNIVSRFTNDMDNISVASAAVFNQLFSGITVVIIALVFMLYLSPILTLVVLISTPIIFLVSWLVARASQQDFVSQQQIIGDISGYMTEMIGNQKTVKAFQRETVNQAHFEVLNQELYIKGQKAQFSSALTNPLSRFVDHLAYLSVGCVGGLMALNGSTTVTIGVISSFTIYATQFSKPFIEISGITTQIQTAFAGLKRTQELMNQPIEQPDAPDAQVLEHAKGEIDFQDVSFGYDPGQSLITDFSLKVAPGEMIAIVGKTGAGKSTLINLLMRFYDVDKGAILIDGTDIRDMTRDSLRQSFGMVLQETWLFGSSLRANLCYGREDATDEEIYAALKASHMYDFVMRLPDKLETQIGTHALKISEGQRQLLTIARTMISQPDMLILDEATSSVDTLTEQKISEAFLTMMTGRTSFVIAHRLSTIRNADKILVLNQGQIVEIGSHDDLMARHGYYYQLQQAQFAK</sequence>
<evidence type="ECO:0000313" key="12">
    <source>
        <dbReference type="Proteomes" id="UP000559962"/>
    </source>
</evidence>
<dbReference type="FunFam" id="3.40.50.300:FF:000287">
    <property type="entry name" value="Multidrug ABC transporter ATP-binding protein"/>
    <property type="match status" value="1"/>
</dbReference>
<accession>A0A847J2X5</accession>
<keyword evidence="2" id="KW-0813">Transport</keyword>
<keyword evidence="4" id="KW-0547">Nucleotide-binding</keyword>
<dbReference type="CDD" id="cd03254">
    <property type="entry name" value="ABCC_Glucan_exporter_like"/>
    <property type="match status" value="1"/>
</dbReference>
<evidence type="ECO:0000256" key="1">
    <source>
        <dbReference type="ARBA" id="ARBA00004651"/>
    </source>
</evidence>
<dbReference type="PANTHER" id="PTHR43394">
    <property type="entry name" value="ATP-DEPENDENT PERMEASE MDL1, MITOCHONDRIAL"/>
    <property type="match status" value="1"/>
</dbReference>
<evidence type="ECO:0000256" key="2">
    <source>
        <dbReference type="ARBA" id="ARBA00022448"/>
    </source>
</evidence>
<feature type="domain" description="ABC transmembrane type-1" evidence="10">
    <location>
        <begin position="25"/>
        <end position="311"/>
    </location>
</feature>
<feature type="transmembrane region" description="Helical" evidence="8">
    <location>
        <begin position="136"/>
        <end position="159"/>
    </location>
</feature>
<dbReference type="PROSITE" id="PS50929">
    <property type="entry name" value="ABC_TM1F"/>
    <property type="match status" value="1"/>
</dbReference>
<evidence type="ECO:0000256" key="5">
    <source>
        <dbReference type="ARBA" id="ARBA00022840"/>
    </source>
</evidence>
<evidence type="ECO:0000256" key="8">
    <source>
        <dbReference type="SAM" id="Phobius"/>
    </source>
</evidence>
<dbReference type="PANTHER" id="PTHR43394:SF1">
    <property type="entry name" value="ATP-BINDING CASSETTE SUB-FAMILY B MEMBER 10, MITOCHONDRIAL"/>
    <property type="match status" value="1"/>
</dbReference>
<comment type="subcellular location">
    <subcellularLocation>
        <location evidence="1">Cell membrane</location>
        <topology evidence="1">Multi-pass membrane protein</topology>
    </subcellularLocation>
</comment>
<feature type="transmembrane region" description="Helical" evidence="8">
    <location>
        <begin position="65"/>
        <end position="84"/>
    </location>
</feature>
<dbReference type="SUPFAM" id="SSF90123">
    <property type="entry name" value="ABC transporter transmembrane region"/>
    <property type="match status" value="1"/>
</dbReference>
<name>A0A847J2X5_9LACT</name>
<evidence type="ECO:0000259" key="10">
    <source>
        <dbReference type="PROSITE" id="PS50929"/>
    </source>
</evidence>
<dbReference type="InterPro" id="IPR003439">
    <property type="entry name" value="ABC_transporter-like_ATP-bd"/>
</dbReference>
<keyword evidence="3 8" id="KW-0812">Transmembrane</keyword>
<dbReference type="Proteomes" id="UP000559962">
    <property type="component" value="Unassembled WGS sequence"/>
</dbReference>
<evidence type="ECO:0000259" key="9">
    <source>
        <dbReference type="PROSITE" id="PS50893"/>
    </source>
</evidence>
<evidence type="ECO:0000256" key="6">
    <source>
        <dbReference type="ARBA" id="ARBA00022989"/>
    </source>
</evidence>
<dbReference type="InterPro" id="IPR003593">
    <property type="entry name" value="AAA+_ATPase"/>
</dbReference>